<protein>
    <submittedName>
        <fullName evidence="6">Protein FAR-RED IMPAIRED RESPONSE 1</fullName>
    </submittedName>
</protein>
<dbReference type="InterPro" id="IPR004330">
    <property type="entry name" value="FAR1_DNA_bnd_dom"/>
</dbReference>
<comment type="caution">
    <text evidence="6">The sequence shown here is derived from an EMBL/GenBank/DDBJ whole genome shotgun (WGS) entry which is preliminary data.</text>
</comment>
<dbReference type="AlphaFoldDB" id="A0AAP0G912"/>
<dbReference type="PROSITE" id="PS50966">
    <property type="entry name" value="ZF_SWIM"/>
    <property type="match status" value="1"/>
</dbReference>
<feature type="domain" description="SWIM-type" evidence="5">
    <location>
        <begin position="537"/>
        <end position="571"/>
    </location>
</feature>
<gene>
    <name evidence="6" type="primary">FAR1</name>
    <name evidence="6" type="ORF">KSP39_PZI007988</name>
</gene>
<name>A0AAP0G912_9ASPA</name>
<organism evidence="6 7">
    <name type="scientific">Platanthera zijinensis</name>
    <dbReference type="NCBI Taxonomy" id="2320716"/>
    <lineage>
        <taxon>Eukaryota</taxon>
        <taxon>Viridiplantae</taxon>
        <taxon>Streptophyta</taxon>
        <taxon>Embryophyta</taxon>
        <taxon>Tracheophyta</taxon>
        <taxon>Spermatophyta</taxon>
        <taxon>Magnoliopsida</taxon>
        <taxon>Liliopsida</taxon>
        <taxon>Asparagales</taxon>
        <taxon>Orchidaceae</taxon>
        <taxon>Orchidoideae</taxon>
        <taxon>Orchideae</taxon>
        <taxon>Orchidinae</taxon>
        <taxon>Platanthera</taxon>
    </lineage>
</organism>
<dbReference type="PANTHER" id="PTHR47718">
    <property type="entry name" value="OS01G0519700 PROTEIN"/>
    <property type="match status" value="1"/>
</dbReference>
<dbReference type="Proteomes" id="UP001418222">
    <property type="component" value="Unassembled WGS sequence"/>
</dbReference>
<evidence type="ECO:0000313" key="7">
    <source>
        <dbReference type="Proteomes" id="UP001418222"/>
    </source>
</evidence>
<evidence type="ECO:0000256" key="4">
    <source>
        <dbReference type="PROSITE-ProRule" id="PRU00325"/>
    </source>
</evidence>
<evidence type="ECO:0000256" key="3">
    <source>
        <dbReference type="ARBA" id="ARBA00022833"/>
    </source>
</evidence>
<dbReference type="InterPro" id="IPR018289">
    <property type="entry name" value="MULE_transposase_dom"/>
</dbReference>
<dbReference type="EMBL" id="JBBWWQ010000006">
    <property type="protein sequence ID" value="KAK8944844.1"/>
    <property type="molecule type" value="Genomic_DNA"/>
</dbReference>
<dbReference type="GO" id="GO:0008270">
    <property type="term" value="F:zinc ion binding"/>
    <property type="evidence" value="ECO:0007669"/>
    <property type="project" value="UniProtKB-KW"/>
</dbReference>
<keyword evidence="3" id="KW-0862">Zinc</keyword>
<keyword evidence="1" id="KW-0479">Metal-binding</keyword>
<keyword evidence="2 4" id="KW-0863">Zinc-finger</keyword>
<evidence type="ECO:0000259" key="5">
    <source>
        <dbReference type="PROSITE" id="PS50966"/>
    </source>
</evidence>
<accession>A0AAP0G912</accession>
<keyword evidence="7" id="KW-1185">Reference proteome</keyword>
<evidence type="ECO:0000256" key="1">
    <source>
        <dbReference type="ARBA" id="ARBA00022723"/>
    </source>
</evidence>
<dbReference type="Pfam" id="PF04434">
    <property type="entry name" value="SWIM"/>
    <property type="match status" value="1"/>
</dbReference>
<evidence type="ECO:0000313" key="6">
    <source>
        <dbReference type="EMBL" id="KAK8944844.1"/>
    </source>
</evidence>
<dbReference type="SMART" id="SM00575">
    <property type="entry name" value="ZnF_PMZ"/>
    <property type="match status" value="1"/>
</dbReference>
<dbReference type="Pfam" id="PF03101">
    <property type="entry name" value="FAR1"/>
    <property type="match status" value="1"/>
</dbReference>
<reference evidence="6 7" key="1">
    <citation type="journal article" date="2022" name="Nat. Plants">
        <title>Genomes of leafy and leafless Platanthera orchids illuminate the evolution of mycoheterotrophy.</title>
        <authorList>
            <person name="Li M.H."/>
            <person name="Liu K.W."/>
            <person name="Li Z."/>
            <person name="Lu H.C."/>
            <person name="Ye Q.L."/>
            <person name="Zhang D."/>
            <person name="Wang J.Y."/>
            <person name="Li Y.F."/>
            <person name="Zhong Z.M."/>
            <person name="Liu X."/>
            <person name="Yu X."/>
            <person name="Liu D.K."/>
            <person name="Tu X.D."/>
            <person name="Liu B."/>
            <person name="Hao Y."/>
            <person name="Liao X.Y."/>
            <person name="Jiang Y.T."/>
            <person name="Sun W.H."/>
            <person name="Chen J."/>
            <person name="Chen Y.Q."/>
            <person name="Ai Y."/>
            <person name="Zhai J.W."/>
            <person name="Wu S.S."/>
            <person name="Zhou Z."/>
            <person name="Hsiao Y.Y."/>
            <person name="Wu W.L."/>
            <person name="Chen Y.Y."/>
            <person name="Lin Y.F."/>
            <person name="Hsu J.L."/>
            <person name="Li C.Y."/>
            <person name="Wang Z.W."/>
            <person name="Zhao X."/>
            <person name="Zhong W.Y."/>
            <person name="Ma X.K."/>
            <person name="Ma L."/>
            <person name="Huang J."/>
            <person name="Chen G.Z."/>
            <person name="Huang M.Z."/>
            <person name="Huang L."/>
            <person name="Peng D.H."/>
            <person name="Luo Y.B."/>
            <person name="Zou S.Q."/>
            <person name="Chen S.P."/>
            <person name="Lan S."/>
            <person name="Tsai W.C."/>
            <person name="Van de Peer Y."/>
            <person name="Liu Z.J."/>
        </authorList>
    </citation>
    <scope>NUCLEOTIDE SEQUENCE [LARGE SCALE GENOMIC DNA]</scope>
    <source>
        <strain evidence="6">Lor287</strain>
    </source>
</reference>
<proteinExistence type="predicted"/>
<dbReference type="PANTHER" id="PTHR47718:SF18">
    <property type="entry name" value="PROTEIN FAR1-RELATED SEQUENCE 5-LIKE"/>
    <property type="match status" value="1"/>
</dbReference>
<evidence type="ECO:0000256" key="2">
    <source>
        <dbReference type="ARBA" id="ARBA00022771"/>
    </source>
</evidence>
<dbReference type="InterPro" id="IPR007527">
    <property type="entry name" value="Znf_SWIM"/>
</dbReference>
<sequence length="742" mass="85301">MEDQTGLTEKYLDIVPTCDNELKPFVGRIFTSIQDFVDCYKTYAHTVGFSVRSWTCKKDTQGQISYKYFVCSKEGGKSKKQLLESTVTGKELSRKRTITREGCKATVGVKRIGENKYKVVTFQESHTHELCTPSKKHFLRSNRKVGNVQKNLLSTLDRVNIGPSQAFHIIKEQVGGYANVGFTIQDARNYARDLKALIGDSDAHMFIHNFEIQKQRDPSFYYAFQLDNDAHLKHVFWSDSTARYNYSLFGDLLSFDTTYSTNNYSMIFAPFTGINNHRLSITFGAGFLADEKSDSFEWLFDKFIDCMSGNKPSLIVTDQDPAIRSAIVKCFPTTTHRFCMWHIMKKLSEKVGGHLNSDISFQSRFKSCVWHSETTVEFETTWISIIDDYGLTKNDWLAHMFDLRSMWIPAYLKETLLSGLLRTTSRSESENSFFNHFVNNKLSLVEFISRFDSAMDAQRQKILKVNHDTLYGKPKLKTGLWLERSASEIYTHSNFYQFQDELWSASVGCMIKNSKKIDEERTVFTIIDSCNPNSKDRNVLFSLSNTLCDCKMYETQGIPCRHIITTWKSQGVNELPSYCICKRWTRTPRHQAIIGGVTEISEEERRRLLLSNVWSQLFRCMEIAKEDDEALNDLLNIGTSWEKKILESGINSGCPSYYESSVPTSIDILLPNYSKTKGSGKRIKGGKERAIEKRTKTARQCKTCGEQTTHDSRNCPKKRFEFSLVNQNNLHVMKIRLFNSAN</sequence>
<dbReference type="InterPro" id="IPR006564">
    <property type="entry name" value="Znf_PMZ"/>
</dbReference>
<dbReference type="Pfam" id="PF10551">
    <property type="entry name" value="MULE"/>
    <property type="match status" value="1"/>
</dbReference>